<dbReference type="PANTHER" id="PTHR30249:SF0">
    <property type="entry name" value="PLASTIDAL GLYCOLATE_GLYCERATE TRANSLOCATOR 1, CHLOROPLASTIC"/>
    <property type="match status" value="1"/>
</dbReference>
<feature type="transmembrane region" description="Helical" evidence="5">
    <location>
        <begin position="378"/>
        <end position="397"/>
    </location>
</feature>
<dbReference type="InterPro" id="IPR007300">
    <property type="entry name" value="CidB/LrgB"/>
</dbReference>
<evidence type="ECO:0000256" key="2">
    <source>
        <dbReference type="ARBA" id="ARBA00022692"/>
    </source>
</evidence>
<reference evidence="6 7" key="1">
    <citation type="submission" date="2023-10" db="EMBL/GenBank/DDBJ databases">
        <authorList>
            <person name="Maclean D."/>
            <person name="Macfadyen A."/>
        </authorList>
    </citation>
    <scope>NUCLEOTIDE SEQUENCE [LARGE SCALE GENOMIC DNA]</scope>
</reference>
<protein>
    <submittedName>
        <fullName evidence="6">Uncharacterized protein</fullName>
    </submittedName>
</protein>
<feature type="transmembrane region" description="Helical" evidence="5">
    <location>
        <begin position="348"/>
        <end position="366"/>
    </location>
</feature>
<feature type="transmembrane region" description="Helical" evidence="5">
    <location>
        <begin position="204"/>
        <end position="228"/>
    </location>
</feature>
<evidence type="ECO:0000256" key="3">
    <source>
        <dbReference type="ARBA" id="ARBA00022989"/>
    </source>
</evidence>
<evidence type="ECO:0000256" key="5">
    <source>
        <dbReference type="SAM" id="Phobius"/>
    </source>
</evidence>
<feature type="transmembrane region" description="Helical" evidence="5">
    <location>
        <begin position="433"/>
        <end position="453"/>
    </location>
</feature>
<organism evidence="6 7">
    <name type="scientific">Coccomyxa viridis</name>
    <dbReference type="NCBI Taxonomy" id="1274662"/>
    <lineage>
        <taxon>Eukaryota</taxon>
        <taxon>Viridiplantae</taxon>
        <taxon>Chlorophyta</taxon>
        <taxon>core chlorophytes</taxon>
        <taxon>Trebouxiophyceae</taxon>
        <taxon>Trebouxiophyceae incertae sedis</taxon>
        <taxon>Coccomyxaceae</taxon>
        <taxon>Coccomyxa</taxon>
    </lineage>
</organism>
<dbReference type="Proteomes" id="UP001314263">
    <property type="component" value="Unassembled WGS sequence"/>
</dbReference>
<dbReference type="PANTHER" id="PTHR30249">
    <property type="entry name" value="PUTATIVE SEROTONIN TRANSPORTER"/>
    <property type="match status" value="1"/>
</dbReference>
<keyword evidence="4 5" id="KW-0472">Membrane</keyword>
<feature type="transmembrane region" description="Helical" evidence="5">
    <location>
        <begin position="130"/>
        <end position="152"/>
    </location>
</feature>
<dbReference type="GO" id="GO:0016020">
    <property type="term" value="C:membrane"/>
    <property type="evidence" value="ECO:0007669"/>
    <property type="project" value="UniProtKB-SubCell"/>
</dbReference>
<evidence type="ECO:0000313" key="6">
    <source>
        <dbReference type="EMBL" id="CAK0787775.1"/>
    </source>
</evidence>
<comment type="subcellular location">
    <subcellularLocation>
        <location evidence="1">Membrane</location>
        <topology evidence="1">Multi-pass membrane protein</topology>
    </subcellularLocation>
</comment>
<gene>
    <name evidence="6" type="ORF">CVIRNUC_010997</name>
</gene>
<keyword evidence="7" id="KW-1185">Reference proteome</keyword>
<sequence length="521" mass="54705">MCPAVSERQLKLGVFAKNATADRMGAAELDGKEIPAGSFVDLTEGQEIVFEDGSRYTVRIDEGNGTGQSSTSPTRRFMVDREARGAGPLAVSGFQDLKSHSVWYNYGHKALSLGALYIINKGLAVACKRAGITFPSPLIGMFIIISTLLALDRCSEDGADRLLTFFNPALNWIQRWLPLFYVPTLVVLPQALEGIAGADLGKIVAIVALGMPASLIFTAQVAVAIRKLVETKLEDTPTPKKLPPFKRFHYSLWGLILGGSFLATAVAPGRWAAQLQTPFMLAATVMGYLVGTAIPSAISTVLHPLVTCALVANAGAFAFSAVSGLSFDSIAKAYLSKAKGGSMGAGDLLMSFLGVVILSFGFRIYGQRRLMKRHAPEIFGATTLSAAFSLFSTAFAARAMGLAPELARALVPRSVTVALALPIAAQLHAPASITAAGVCLTGLLGANFVQALLDLFRFRDPIARGLATAGSAHGLGTAALARNEPEALPFCALAYSLIGIISTLLVSIPPVAAALLKITAA</sequence>
<keyword evidence="3 5" id="KW-1133">Transmembrane helix</keyword>
<dbReference type="Pfam" id="PF04172">
    <property type="entry name" value="LrgB"/>
    <property type="match status" value="1"/>
</dbReference>
<feature type="transmembrane region" description="Helical" evidence="5">
    <location>
        <begin position="493"/>
        <end position="516"/>
    </location>
</feature>
<evidence type="ECO:0000256" key="4">
    <source>
        <dbReference type="ARBA" id="ARBA00023136"/>
    </source>
</evidence>
<accession>A0AAV1INS7</accession>
<dbReference type="EMBL" id="CAUYUE010000018">
    <property type="protein sequence ID" value="CAK0787775.1"/>
    <property type="molecule type" value="Genomic_DNA"/>
</dbReference>
<feature type="transmembrane region" description="Helical" evidence="5">
    <location>
        <begin position="248"/>
        <end position="267"/>
    </location>
</feature>
<feature type="transmembrane region" description="Helical" evidence="5">
    <location>
        <begin position="279"/>
        <end position="298"/>
    </location>
</feature>
<dbReference type="AlphaFoldDB" id="A0AAV1INS7"/>
<evidence type="ECO:0000313" key="7">
    <source>
        <dbReference type="Proteomes" id="UP001314263"/>
    </source>
</evidence>
<comment type="caution">
    <text evidence="6">The sequence shown here is derived from an EMBL/GenBank/DDBJ whole genome shotgun (WGS) entry which is preliminary data.</text>
</comment>
<name>A0AAV1INS7_9CHLO</name>
<keyword evidence="2 5" id="KW-0812">Transmembrane</keyword>
<evidence type="ECO:0000256" key="1">
    <source>
        <dbReference type="ARBA" id="ARBA00004141"/>
    </source>
</evidence>
<proteinExistence type="predicted"/>
<feature type="transmembrane region" description="Helical" evidence="5">
    <location>
        <begin position="304"/>
        <end position="327"/>
    </location>
</feature>